<organism evidence="1 2">
    <name type="scientific">Engystomops pustulosus</name>
    <name type="common">Tungara frog</name>
    <name type="synonym">Physalaemus pustulosus</name>
    <dbReference type="NCBI Taxonomy" id="76066"/>
    <lineage>
        <taxon>Eukaryota</taxon>
        <taxon>Metazoa</taxon>
        <taxon>Chordata</taxon>
        <taxon>Craniata</taxon>
        <taxon>Vertebrata</taxon>
        <taxon>Euteleostomi</taxon>
        <taxon>Amphibia</taxon>
        <taxon>Batrachia</taxon>
        <taxon>Anura</taxon>
        <taxon>Neobatrachia</taxon>
        <taxon>Hyloidea</taxon>
        <taxon>Leptodactylidae</taxon>
        <taxon>Leiuperinae</taxon>
        <taxon>Engystomops</taxon>
    </lineage>
</organism>
<dbReference type="AlphaFoldDB" id="A0AAV6ZRA6"/>
<keyword evidence="2" id="KW-1185">Reference proteome</keyword>
<name>A0AAV6ZRA6_ENGPU</name>
<dbReference type="EMBL" id="WNYA01000011">
    <property type="protein sequence ID" value="KAG8551776.1"/>
    <property type="molecule type" value="Genomic_DNA"/>
</dbReference>
<sequence length="100" mass="10758">MSDGGKNFASLCQWLHSANTSGAVCTLKTKSGNICDTRQCCVSVKDVFHAHLQEITIPTLHSLKAATITCSCQVFTQVSGRMGIPPLYHSDFLGHSTGFL</sequence>
<proteinExistence type="predicted"/>
<reference evidence="1" key="1">
    <citation type="thesis" date="2020" institute="ProQuest LLC" country="789 East Eisenhower Parkway, Ann Arbor, MI, USA">
        <title>Comparative Genomics and Chromosome Evolution.</title>
        <authorList>
            <person name="Mudd A.B."/>
        </authorList>
    </citation>
    <scope>NUCLEOTIDE SEQUENCE</scope>
    <source>
        <strain evidence="1">237g6f4</strain>
        <tissue evidence="1">Blood</tissue>
    </source>
</reference>
<evidence type="ECO:0000313" key="2">
    <source>
        <dbReference type="Proteomes" id="UP000824782"/>
    </source>
</evidence>
<gene>
    <name evidence="1" type="ORF">GDO81_004259</name>
</gene>
<protein>
    <submittedName>
        <fullName evidence="1">Uncharacterized protein</fullName>
    </submittedName>
</protein>
<accession>A0AAV6ZRA6</accession>
<dbReference type="Proteomes" id="UP000824782">
    <property type="component" value="Unassembled WGS sequence"/>
</dbReference>
<comment type="caution">
    <text evidence="1">The sequence shown here is derived from an EMBL/GenBank/DDBJ whole genome shotgun (WGS) entry which is preliminary data.</text>
</comment>
<evidence type="ECO:0000313" key="1">
    <source>
        <dbReference type="EMBL" id="KAG8551776.1"/>
    </source>
</evidence>